<feature type="domain" description="Glycosyl transferase family 1" evidence="2">
    <location>
        <begin position="181"/>
        <end position="335"/>
    </location>
</feature>
<dbReference type="Pfam" id="PF00534">
    <property type="entry name" value="Glycos_transf_1"/>
    <property type="match status" value="1"/>
</dbReference>
<dbReference type="SUPFAM" id="SSF53756">
    <property type="entry name" value="UDP-Glycosyltransferase/glycogen phosphorylase"/>
    <property type="match status" value="1"/>
</dbReference>
<dbReference type="OrthoDB" id="433681at2"/>
<dbReference type="PANTHER" id="PTHR46401:SF2">
    <property type="entry name" value="GLYCOSYLTRANSFERASE WBBK-RELATED"/>
    <property type="match status" value="1"/>
</dbReference>
<dbReference type="GO" id="GO:0009103">
    <property type="term" value="P:lipopolysaccharide biosynthetic process"/>
    <property type="evidence" value="ECO:0007669"/>
    <property type="project" value="TreeGrafter"/>
</dbReference>
<evidence type="ECO:0000256" key="1">
    <source>
        <dbReference type="ARBA" id="ARBA00022679"/>
    </source>
</evidence>
<dbReference type="InterPro" id="IPR001296">
    <property type="entry name" value="Glyco_trans_1"/>
</dbReference>
<reference evidence="3 4" key="1">
    <citation type="submission" date="2016-01" db="EMBL/GenBank/DDBJ databases">
        <authorList>
            <person name="Oliw E.H."/>
        </authorList>
    </citation>
    <scope>NUCLEOTIDE SEQUENCE [LARGE SCALE GENOMIC DNA]</scope>
    <source>
        <strain evidence="3">LMG 22029</strain>
    </source>
</reference>
<name>A0A158GPF6_CABSO</name>
<dbReference type="Proteomes" id="UP000054893">
    <property type="component" value="Unassembled WGS sequence"/>
</dbReference>
<dbReference type="AlphaFoldDB" id="A0A158GPF6"/>
<evidence type="ECO:0000313" key="3">
    <source>
        <dbReference type="EMBL" id="SAL34008.1"/>
    </source>
</evidence>
<dbReference type="GO" id="GO:0016757">
    <property type="term" value="F:glycosyltransferase activity"/>
    <property type="evidence" value="ECO:0007669"/>
    <property type="project" value="InterPro"/>
</dbReference>
<accession>A0A158GPF6</accession>
<organism evidence="3 4">
    <name type="scientific">Caballeronia sordidicola</name>
    <name type="common">Burkholderia sordidicola</name>
    <dbReference type="NCBI Taxonomy" id="196367"/>
    <lineage>
        <taxon>Bacteria</taxon>
        <taxon>Pseudomonadati</taxon>
        <taxon>Pseudomonadota</taxon>
        <taxon>Betaproteobacteria</taxon>
        <taxon>Burkholderiales</taxon>
        <taxon>Burkholderiaceae</taxon>
        <taxon>Caballeronia</taxon>
    </lineage>
</organism>
<dbReference type="EMBL" id="FCOC02000009">
    <property type="protein sequence ID" value="SAL34008.1"/>
    <property type="molecule type" value="Genomic_DNA"/>
</dbReference>
<protein>
    <submittedName>
        <fullName evidence="3">Group 1 glycosyl transferase</fullName>
    </submittedName>
</protein>
<gene>
    <name evidence="3" type="ORF">AWB64_03275</name>
</gene>
<proteinExistence type="predicted"/>
<evidence type="ECO:0000313" key="4">
    <source>
        <dbReference type="Proteomes" id="UP000054893"/>
    </source>
</evidence>
<dbReference type="RefSeq" id="WP_060856430.1">
    <property type="nucleotide sequence ID" value="NZ_FCOC02000009.1"/>
</dbReference>
<dbReference type="PANTHER" id="PTHR46401">
    <property type="entry name" value="GLYCOSYLTRANSFERASE WBBK-RELATED"/>
    <property type="match status" value="1"/>
</dbReference>
<sequence length="374" mass="41949">MAIAINGKFTSQRITGVQRVAFELTRAMQMRGTPGKELEVFVPQDAVAPGTLLKRQRRFPWFRGNLWEQITLPIASRRTTLVNLCNTNPLFKRRQIVMVHDMAVFDVPEAFSKKFLLWYKLRFSILPRLEPLILTISTFSQERICHHMKIDKSRVVVLPPGADHLDRIASDPAVIDRLRLTKDSYCVIVGSLDPRKNLQRALEAIKQLGHLPNLKFVIAGGKNSRVFKAASSAALDAAAEDQRIIWAGFVSDGELKALYESAACLIFPSLYEGFGLPPLEAMYCGCPVIASTHASIPEACGQAVMYCDATSADDIAQKVSLMMSDSQLRQHYREIGLLHAREFRWDRAARDLLAILQDEANRRPFNLSPRTSAG</sequence>
<evidence type="ECO:0000259" key="2">
    <source>
        <dbReference type="Pfam" id="PF00534"/>
    </source>
</evidence>
<dbReference type="CDD" id="cd03809">
    <property type="entry name" value="GT4_MtfB-like"/>
    <property type="match status" value="1"/>
</dbReference>
<dbReference type="Gene3D" id="3.40.50.2000">
    <property type="entry name" value="Glycogen Phosphorylase B"/>
    <property type="match status" value="1"/>
</dbReference>
<keyword evidence="1 3" id="KW-0808">Transferase</keyword>